<feature type="transmembrane region" description="Helical" evidence="1">
    <location>
        <begin position="48"/>
        <end position="66"/>
    </location>
</feature>
<comment type="caution">
    <text evidence="2">The sequence shown here is derived from an EMBL/GenBank/DDBJ whole genome shotgun (WGS) entry which is preliminary data.</text>
</comment>
<reference evidence="2 3" key="1">
    <citation type="submission" date="2019-06" db="EMBL/GenBank/DDBJ databases">
        <title>Whole genome shotgun sequence of Cellulomonas gelida NBRC 3748.</title>
        <authorList>
            <person name="Hosoyama A."/>
            <person name="Uohara A."/>
            <person name="Ohji S."/>
            <person name="Ichikawa N."/>
        </authorList>
    </citation>
    <scope>NUCLEOTIDE SEQUENCE [LARGE SCALE GENOMIC DNA]</scope>
    <source>
        <strain evidence="2 3">NBRC 3748</strain>
    </source>
</reference>
<sequence>MGRHAGSTPPVDPRTRVTVWLERLLVGIGAGGVIAVVLRWAGTSASTSVVVGVAVLLFVPLAAWVASTVPSSDAPDDEHDERPDERR</sequence>
<evidence type="ECO:0000256" key="1">
    <source>
        <dbReference type="SAM" id="Phobius"/>
    </source>
</evidence>
<dbReference type="AlphaFoldDB" id="A0A4Y3KIJ9"/>
<keyword evidence="1" id="KW-1133">Transmembrane helix</keyword>
<name>A0A4Y3KIJ9_9CELL</name>
<dbReference type="Proteomes" id="UP000320461">
    <property type="component" value="Unassembled WGS sequence"/>
</dbReference>
<keyword evidence="3" id="KW-1185">Reference proteome</keyword>
<protein>
    <submittedName>
        <fullName evidence="2">Uncharacterized protein</fullName>
    </submittedName>
</protein>
<proteinExistence type="predicted"/>
<feature type="transmembrane region" description="Helical" evidence="1">
    <location>
        <begin position="20"/>
        <end position="41"/>
    </location>
</feature>
<evidence type="ECO:0000313" key="3">
    <source>
        <dbReference type="Proteomes" id="UP000320461"/>
    </source>
</evidence>
<evidence type="ECO:0000313" key="2">
    <source>
        <dbReference type="EMBL" id="GEA83214.1"/>
    </source>
</evidence>
<dbReference type="RefSeq" id="WP_170210866.1">
    <property type="nucleotide sequence ID" value="NZ_BJLQ01000003.1"/>
</dbReference>
<keyword evidence="1" id="KW-0472">Membrane</keyword>
<gene>
    <name evidence="2" type="ORF">CGE01nite_04650</name>
</gene>
<accession>A0A4Y3KIJ9</accession>
<dbReference type="EMBL" id="BJLQ01000003">
    <property type="protein sequence ID" value="GEA83214.1"/>
    <property type="molecule type" value="Genomic_DNA"/>
</dbReference>
<keyword evidence="1" id="KW-0812">Transmembrane</keyword>
<organism evidence="2 3">
    <name type="scientific">Cellulomonas gelida</name>
    <dbReference type="NCBI Taxonomy" id="1712"/>
    <lineage>
        <taxon>Bacteria</taxon>
        <taxon>Bacillati</taxon>
        <taxon>Actinomycetota</taxon>
        <taxon>Actinomycetes</taxon>
        <taxon>Micrococcales</taxon>
        <taxon>Cellulomonadaceae</taxon>
        <taxon>Cellulomonas</taxon>
    </lineage>
</organism>